<dbReference type="AlphaFoldDB" id="A0A3P5X388"/>
<gene>
    <name evidence="3" type="primary">rmd_1</name>
    <name evidence="3" type="ORF">FILTAD_01896</name>
</gene>
<keyword evidence="4" id="KW-1185">Reference proteome</keyword>
<dbReference type="InterPro" id="IPR001509">
    <property type="entry name" value="Epimerase_deHydtase"/>
</dbReference>
<sequence>MITGANGFTGRHACTYFSAKGYNVIAVVRNELDTVSSDRIQIERCDVTDKTQVNVLIAKTRPDFLLHLAGQNHVQNSWEDPLSSYESNIMSTAYLLDAVRNEQNACRIVVVGSALQFNPNNLSTLPHPYSFSKTLQMLMAQSYEALFGMNVLIAKPTNLIGPGLSTGVCTVFANRVARMEIGDCEKILMTHNLNAQRDFLDVRDAVHAYEILLQTGEKGHIYTVSTGIPRYLKEITRLYRSMTTVEFDIITETDNKEILEPVLPTPLVGLGWKPKIAFNQSLKDILDDQRRRLANRKDESS</sequence>
<protein>
    <submittedName>
        <fullName evidence="3">GDP-6-deoxy-D-mannose reductase</fullName>
        <ecNumber evidence="3">1.1.1.281</ecNumber>
    </submittedName>
</protein>
<name>A0A3P5X388_9BACL</name>
<comment type="similarity">
    <text evidence="1">Belongs to the NAD(P)-dependent epimerase/dehydratase family.</text>
</comment>
<evidence type="ECO:0000259" key="2">
    <source>
        <dbReference type="Pfam" id="PF01370"/>
    </source>
</evidence>
<evidence type="ECO:0000313" key="3">
    <source>
        <dbReference type="EMBL" id="VDC28906.1"/>
    </source>
</evidence>
<dbReference type="PANTHER" id="PTHR43000">
    <property type="entry name" value="DTDP-D-GLUCOSE 4,6-DEHYDRATASE-RELATED"/>
    <property type="match status" value="1"/>
</dbReference>
<evidence type="ECO:0000256" key="1">
    <source>
        <dbReference type="ARBA" id="ARBA00007637"/>
    </source>
</evidence>
<dbReference type="EMBL" id="UXAV01000042">
    <property type="protein sequence ID" value="VDC28906.1"/>
    <property type="molecule type" value="Genomic_DNA"/>
</dbReference>
<dbReference type="Proteomes" id="UP000270468">
    <property type="component" value="Unassembled WGS sequence"/>
</dbReference>
<proteinExistence type="inferred from homology"/>
<dbReference type="InterPro" id="IPR036291">
    <property type="entry name" value="NAD(P)-bd_dom_sf"/>
</dbReference>
<accession>A0A3P5X388</accession>
<dbReference type="Gene3D" id="3.40.50.720">
    <property type="entry name" value="NAD(P)-binding Rossmann-like Domain"/>
    <property type="match status" value="1"/>
</dbReference>
<reference evidence="3 4" key="1">
    <citation type="submission" date="2018-11" db="EMBL/GenBank/DDBJ databases">
        <authorList>
            <person name="Criscuolo A."/>
        </authorList>
    </citation>
    <scope>NUCLEOTIDE SEQUENCE [LARGE SCALE GENOMIC DNA]</scope>
    <source>
        <strain evidence="3">ATB-66</strain>
    </source>
</reference>
<keyword evidence="3" id="KW-0560">Oxidoreductase</keyword>
<organism evidence="3 4">
    <name type="scientific">Filibacter tadaridae</name>
    <dbReference type="NCBI Taxonomy" id="2483811"/>
    <lineage>
        <taxon>Bacteria</taxon>
        <taxon>Bacillati</taxon>
        <taxon>Bacillota</taxon>
        <taxon>Bacilli</taxon>
        <taxon>Bacillales</taxon>
        <taxon>Caryophanaceae</taxon>
        <taxon>Filibacter</taxon>
    </lineage>
</organism>
<dbReference type="EC" id="1.1.1.281" evidence="3"/>
<dbReference type="SUPFAM" id="SSF51735">
    <property type="entry name" value="NAD(P)-binding Rossmann-fold domains"/>
    <property type="match status" value="1"/>
</dbReference>
<dbReference type="Gene3D" id="3.90.25.10">
    <property type="entry name" value="UDP-galactose 4-epimerase, domain 1"/>
    <property type="match status" value="1"/>
</dbReference>
<dbReference type="GO" id="GO:0033705">
    <property type="term" value="F:GDP-4-dehydro-6-deoxy-D-mannose reductase activity"/>
    <property type="evidence" value="ECO:0007669"/>
    <property type="project" value="UniProtKB-EC"/>
</dbReference>
<evidence type="ECO:0000313" key="4">
    <source>
        <dbReference type="Proteomes" id="UP000270468"/>
    </source>
</evidence>
<feature type="domain" description="NAD-dependent epimerase/dehydratase" evidence="2">
    <location>
        <begin position="1"/>
        <end position="224"/>
    </location>
</feature>
<dbReference type="Pfam" id="PF01370">
    <property type="entry name" value="Epimerase"/>
    <property type="match status" value="1"/>
</dbReference>